<protein>
    <submittedName>
        <fullName evidence="1">Uncharacterized protein</fullName>
    </submittedName>
</protein>
<comment type="caution">
    <text evidence="1">The sequence shown here is derived from an EMBL/GenBank/DDBJ whole genome shotgun (WGS) entry which is preliminary data.</text>
</comment>
<name>A0A0F9KH70_9ZZZZ</name>
<gene>
    <name evidence="1" type="ORF">LCGC14_1704010</name>
</gene>
<proteinExistence type="predicted"/>
<sequence length="853" mass="89733">VRIAGTGNLGVGTTTPSSLFSVGSGIGFQVNDSGQVVKGTWLGTAIGDGYLTKTGNWTGVLDGWEGSLLFNVTSTQMTNDDFGDFSCDGTDQGCTLDISTGGSNWQFLTVNAIRPTSTAVGIIINASSTINHNLTVGTSTALYVDSGNGRVGIGTTTPAEALEVVGSIKLDDEIMGVTSTVTFDGDTSSGLKLTNPRGYITLTPLNSGWAHIYTDRNNFIFNKNVYSITDTFSSYDADLKLDRAGTTKITVGTTVVTMADDLIVSGNTTTTDLYATGNVGIGTTTPAYPLVVNSASANAFYVESDGDIAVNGTTIYTDSSTFVLQDSNADEDFIFSVRSPLSGNNSAALQVYGESASRNMNFKIDGSANTGYIDYDTDLTSAADFYIYSDQGIILHLDDDNDATSVFAIYDGGNTERLNFSESGNLQMDGALTVDGGATFGGGYGFTGVTISSAGVVQMDGDLNVNGGNIYDAGTTSWLEVSSCGTDKTVTSVNSAGTLACESISIASGQVTDIWINELGDTTGNLTSDLNIDSDTFVISYDDNRVGIGTTGPDEKLHVEGNMMLDAYNNLGEGGGIFFREGFDSDDANPYNLSMTLRGWDTPVSPDGFLISGYDGIGFMTGTNTYATSNVRMLITVTGNVGIGTTTPEAIFSVNSAASNAFVVQSDGKVGIGTTAIPHGGVGYAKFAIEGLNQNAAGPHMQFTTVTNNYPLMQILNWTHNNVYISFDSYYDGSWRSSYPGSSFSIAKENDKFFIRYGISAAGAVVNWNEGIVLNATGDVGIGTALPDVLLDITGDYVASAGQIYVHGTTHAYIALDAATNSDSGILLKELTRKSFFTWEDIQFTHALIVKLP</sequence>
<dbReference type="AlphaFoldDB" id="A0A0F9KH70"/>
<dbReference type="EMBL" id="LAZR01015098">
    <property type="protein sequence ID" value="KKM14650.1"/>
    <property type="molecule type" value="Genomic_DNA"/>
</dbReference>
<feature type="non-terminal residue" evidence="1">
    <location>
        <position position="1"/>
    </location>
</feature>
<organism evidence="1">
    <name type="scientific">marine sediment metagenome</name>
    <dbReference type="NCBI Taxonomy" id="412755"/>
    <lineage>
        <taxon>unclassified sequences</taxon>
        <taxon>metagenomes</taxon>
        <taxon>ecological metagenomes</taxon>
    </lineage>
</organism>
<evidence type="ECO:0000313" key="1">
    <source>
        <dbReference type="EMBL" id="KKM14650.1"/>
    </source>
</evidence>
<accession>A0A0F9KH70</accession>
<reference evidence="1" key="1">
    <citation type="journal article" date="2015" name="Nature">
        <title>Complex archaea that bridge the gap between prokaryotes and eukaryotes.</title>
        <authorList>
            <person name="Spang A."/>
            <person name="Saw J.H."/>
            <person name="Jorgensen S.L."/>
            <person name="Zaremba-Niedzwiedzka K."/>
            <person name="Martijn J."/>
            <person name="Lind A.E."/>
            <person name="van Eijk R."/>
            <person name="Schleper C."/>
            <person name="Guy L."/>
            <person name="Ettema T.J."/>
        </authorList>
    </citation>
    <scope>NUCLEOTIDE SEQUENCE</scope>
</reference>